<name>A0AAV1CXD7_OLDCO</name>
<sequence>MVNRHLSSVPKEFDAIKKNITNLRSFEDGDFATPEDDAYRRELTINSLFYNIQYDSVEDFTGRGIPDLMSGRTVTPLPPKKSFLDDPVSVLRATRFGARLGFELDQDLKMAASDDEVRAAMAAGNVNRERIAREIHLTVSGNQPTKAMAYICEFGYFETVFSLPEKSEPGKISTDMTDFVLLIWISHGKFLYYTNRKSNTNSFPVIKYICRNSLKLKLSDADTVMKLYTAAQGFVSLVHFIASKDERQFIDVDYWKGEMIDASRIRTLVGLLLGQIKDNWRPALVLSMLLTSSLVHSDVTSVELDLSKELYKVVEDWIVRKGLDGIWEVKPVVNGAQIMSILDLKTEGYSLGNGNRRCLSGSLLIPLELNRNVLIG</sequence>
<dbReference type="Pfam" id="PF01743">
    <property type="entry name" value="PolyA_pol"/>
    <property type="match status" value="1"/>
</dbReference>
<protein>
    <submittedName>
        <fullName evidence="6">OLC1v1037288C1</fullName>
    </submittedName>
</protein>
<keyword evidence="3 4" id="KW-0694">RNA-binding</keyword>
<keyword evidence="2 4" id="KW-0808">Transferase</keyword>
<dbReference type="Gene3D" id="1.10.3090.10">
    <property type="entry name" value="cca-adding enzyme, domain 2"/>
    <property type="match status" value="1"/>
</dbReference>
<dbReference type="SUPFAM" id="SSF81891">
    <property type="entry name" value="Poly A polymerase C-terminal region-like"/>
    <property type="match status" value="1"/>
</dbReference>
<accession>A0AAV1CXD7</accession>
<evidence type="ECO:0000313" key="6">
    <source>
        <dbReference type="EMBL" id="CAI9100315.1"/>
    </source>
</evidence>
<dbReference type="Gene3D" id="3.30.460.10">
    <property type="entry name" value="Beta Polymerase, domain 2"/>
    <property type="match status" value="1"/>
</dbReference>
<reference evidence="6" key="1">
    <citation type="submission" date="2023-03" db="EMBL/GenBank/DDBJ databases">
        <authorList>
            <person name="Julca I."/>
        </authorList>
    </citation>
    <scope>NUCLEOTIDE SEQUENCE</scope>
</reference>
<keyword evidence="7" id="KW-1185">Reference proteome</keyword>
<feature type="domain" description="Poly A polymerase head" evidence="5">
    <location>
        <begin position="30"/>
        <end position="71"/>
    </location>
</feature>
<gene>
    <name evidence="6" type="ORF">OLC1_LOCUS10177</name>
</gene>
<dbReference type="PANTHER" id="PTHR13734:SF5">
    <property type="entry name" value="CCA TRNA NUCLEOTIDYLTRANSFERASE, MITOCHONDRIAL"/>
    <property type="match status" value="1"/>
</dbReference>
<dbReference type="Proteomes" id="UP001161247">
    <property type="component" value="Chromosome 3"/>
</dbReference>
<evidence type="ECO:0000256" key="1">
    <source>
        <dbReference type="ARBA" id="ARBA00007265"/>
    </source>
</evidence>
<dbReference type="GO" id="GO:0003723">
    <property type="term" value="F:RNA binding"/>
    <property type="evidence" value="ECO:0007669"/>
    <property type="project" value="UniProtKB-KW"/>
</dbReference>
<dbReference type="InterPro" id="IPR043519">
    <property type="entry name" value="NT_sf"/>
</dbReference>
<dbReference type="SUPFAM" id="SSF81301">
    <property type="entry name" value="Nucleotidyltransferase"/>
    <property type="match status" value="1"/>
</dbReference>
<evidence type="ECO:0000313" key="7">
    <source>
        <dbReference type="Proteomes" id="UP001161247"/>
    </source>
</evidence>
<dbReference type="AlphaFoldDB" id="A0AAV1CXD7"/>
<comment type="similarity">
    <text evidence="1 4">Belongs to the tRNA nucleotidyltransferase/poly(A) polymerase family.</text>
</comment>
<dbReference type="PANTHER" id="PTHR13734">
    <property type="entry name" value="TRNA-NUCLEOTIDYLTRANSFERASE"/>
    <property type="match status" value="1"/>
</dbReference>
<dbReference type="InterPro" id="IPR002646">
    <property type="entry name" value="PolA_pol_head_dom"/>
</dbReference>
<dbReference type="GO" id="GO:0052927">
    <property type="term" value="F:CC tRNA cytidylyltransferase activity"/>
    <property type="evidence" value="ECO:0007669"/>
    <property type="project" value="TreeGrafter"/>
</dbReference>
<dbReference type="GO" id="GO:0001680">
    <property type="term" value="P:tRNA 3'-terminal CCA addition"/>
    <property type="evidence" value="ECO:0007669"/>
    <property type="project" value="UniProtKB-ARBA"/>
</dbReference>
<proteinExistence type="inferred from homology"/>
<evidence type="ECO:0000256" key="3">
    <source>
        <dbReference type="ARBA" id="ARBA00022884"/>
    </source>
</evidence>
<dbReference type="EMBL" id="OX459120">
    <property type="protein sequence ID" value="CAI9100315.1"/>
    <property type="molecule type" value="Genomic_DNA"/>
</dbReference>
<evidence type="ECO:0000256" key="2">
    <source>
        <dbReference type="ARBA" id="ARBA00022679"/>
    </source>
</evidence>
<evidence type="ECO:0000256" key="4">
    <source>
        <dbReference type="RuleBase" id="RU003953"/>
    </source>
</evidence>
<evidence type="ECO:0000259" key="5">
    <source>
        <dbReference type="Pfam" id="PF01743"/>
    </source>
</evidence>
<organism evidence="6 7">
    <name type="scientific">Oldenlandia corymbosa var. corymbosa</name>
    <dbReference type="NCBI Taxonomy" id="529605"/>
    <lineage>
        <taxon>Eukaryota</taxon>
        <taxon>Viridiplantae</taxon>
        <taxon>Streptophyta</taxon>
        <taxon>Embryophyta</taxon>
        <taxon>Tracheophyta</taxon>
        <taxon>Spermatophyta</taxon>
        <taxon>Magnoliopsida</taxon>
        <taxon>eudicotyledons</taxon>
        <taxon>Gunneridae</taxon>
        <taxon>Pentapetalae</taxon>
        <taxon>asterids</taxon>
        <taxon>lamiids</taxon>
        <taxon>Gentianales</taxon>
        <taxon>Rubiaceae</taxon>
        <taxon>Rubioideae</taxon>
        <taxon>Spermacoceae</taxon>
        <taxon>Hedyotis-Oldenlandia complex</taxon>
        <taxon>Oldenlandia</taxon>
    </lineage>
</organism>
<dbReference type="GO" id="GO:0052929">
    <property type="term" value="F:ATP:3'-cytidine-cytidine-tRNA adenylyltransferase activity"/>
    <property type="evidence" value="ECO:0007669"/>
    <property type="project" value="TreeGrafter"/>
</dbReference>